<gene>
    <name evidence="1" type="ORF">J2TS6_19240</name>
</gene>
<sequence length="73" mass="8151">MKGTIGIIEGFEGEFCKIEIDGNVEAVSKLKVDASAKRGDVVEWNGGKWIPNPSLTKKRTKEIKTLMDDVWEN</sequence>
<dbReference type="Proteomes" id="UP000679779">
    <property type="component" value="Unassembled WGS sequence"/>
</dbReference>
<keyword evidence="2" id="KW-1185">Reference proteome</keyword>
<dbReference type="EMBL" id="BORQ01000002">
    <property type="protein sequence ID" value="GIO30783.1"/>
    <property type="molecule type" value="Genomic_DNA"/>
</dbReference>
<accession>A0A919XI64</accession>
<comment type="caution">
    <text evidence="1">The sequence shown here is derived from an EMBL/GenBank/DDBJ whole genome shotgun (WGS) entry which is preliminary data.</text>
</comment>
<evidence type="ECO:0008006" key="3">
    <source>
        <dbReference type="Google" id="ProtNLM"/>
    </source>
</evidence>
<proteinExistence type="predicted"/>
<reference evidence="1" key="1">
    <citation type="submission" date="2021-03" db="EMBL/GenBank/DDBJ databases">
        <title>Antimicrobial resistance genes in bacteria isolated from Japanese honey, and their potential for conferring macrolide and lincosamide resistance in the American foulbrood pathogen Paenibacillus larvae.</title>
        <authorList>
            <person name="Okamoto M."/>
            <person name="Kumagai M."/>
            <person name="Kanamori H."/>
            <person name="Takamatsu D."/>
        </authorList>
    </citation>
    <scope>NUCLEOTIDE SEQUENCE</scope>
    <source>
        <strain evidence="1">J2TS6</strain>
    </source>
</reference>
<evidence type="ECO:0000313" key="2">
    <source>
        <dbReference type="Proteomes" id="UP000679779"/>
    </source>
</evidence>
<protein>
    <recommendedName>
        <fullName evidence="3">DUF3006 domain-containing protein</fullName>
    </recommendedName>
</protein>
<dbReference type="RefSeq" id="WP_160041118.1">
    <property type="nucleotide sequence ID" value="NZ_BORQ01000002.1"/>
</dbReference>
<evidence type="ECO:0000313" key="1">
    <source>
        <dbReference type="EMBL" id="GIO30783.1"/>
    </source>
</evidence>
<name>A0A919XI64_9BACL</name>
<organism evidence="1 2">
    <name type="scientific">Paenibacillus albilobatus</name>
    <dbReference type="NCBI Taxonomy" id="2716884"/>
    <lineage>
        <taxon>Bacteria</taxon>
        <taxon>Bacillati</taxon>
        <taxon>Bacillota</taxon>
        <taxon>Bacilli</taxon>
        <taxon>Bacillales</taxon>
        <taxon>Paenibacillaceae</taxon>
        <taxon>Paenibacillus</taxon>
    </lineage>
</organism>
<dbReference type="AlphaFoldDB" id="A0A919XI64"/>
<dbReference type="InterPro" id="IPR021377">
    <property type="entry name" value="DUF3006"/>
</dbReference>
<dbReference type="Pfam" id="PF11213">
    <property type="entry name" value="DUF3006"/>
    <property type="match status" value="1"/>
</dbReference>